<accession>A0A7W9DBL1</accession>
<keyword evidence="1" id="KW-0472">Membrane</keyword>
<dbReference type="Proteomes" id="UP000523863">
    <property type="component" value="Unassembled WGS sequence"/>
</dbReference>
<evidence type="ECO:0000256" key="1">
    <source>
        <dbReference type="SAM" id="Phobius"/>
    </source>
</evidence>
<sequence>MTKAMPNGPRIARMGFVLFISLVAGLVANLESQISMGIFQRQPATIDPGRIDDMWVLIVVVLSCALVLKAATAARPQFIMDEEY</sequence>
<evidence type="ECO:0000313" key="2">
    <source>
        <dbReference type="EMBL" id="MBB5597997.1"/>
    </source>
</evidence>
<gene>
    <name evidence="2" type="ORF">BKA12_001077</name>
</gene>
<name>A0A7W9DBL1_9MICC</name>
<dbReference type="RefSeq" id="WP_183641294.1">
    <property type="nucleotide sequence ID" value="NZ_JACHBL010000001.1"/>
</dbReference>
<feature type="transmembrane region" description="Helical" evidence="1">
    <location>
        <begin position="54"/>
        <end position="71"/>
    </location>
</feature>
<dbReference type="AlphaFoldDB" id="A0A7W9DBL1"/>
<proteinExistence type="predicted"/>
<dbReference type="EMBL" id="JACHBL010000001">
    <property type="protein sequence ID" value="MBB5597997.1"/>
    <property type="molecule type" value="Genomic_DNA"/>
</dbReference>
<comment type="caution">
    <text evidence="2">The sequence shown here is derived from an EMBL/GenBank/DDBJ whole genome shotgun (WGS) entry which is preliminary data.</text>
</comment>
<reference evidence="2 3" key="1">
    <citation type="submission" date="2020-08" db="EMBL/GenBank/DDBJ databases">
        <title>Sequencing the genomes of 1000 actinobacteria strains.</title>
        <authorList>
            <person name="Klenk H.-P."/>
        </authorList>
    </citation>
    <scope>NUCLEOTIDE SEQUENCE [LARGE SCALE GENOMIC DNA]</scope>
    <source>
        <strain evidence="2 3">DSM 23694</strain>
    </source>
</reference>
<keyword evidence="1" id="KW-1133">Transmembrane helix</keyword>
<protein>
    <submittedName>
        <fullName evidence="2">Uncharacterized protein</fullName>
    </submittedName>
</protein>
<evidence type="ECO:0000313" key="3">
    <source>
        <dbReference type="Proteomes" id="UP000523863"/>
    </source>
</evidence>
<keyword evidence="3" id="KW-1185">Reference proteome</keyword>
<organism evidence="2 3">
    <name type="scientific">Neomicrococcus lactis</name>
    <dbReference type="NCBI Taxonomy" id="732241"/>
    <lineage>
        <taxon>Bacteria</taxon>
        <taxon>Bacillati</taxon>
        <taxon>Actinomycetota</taxon>
        <taxon>Actinomycetes</taxon>
        <taxon>Micrococcales</taxon>
        <taxon>Micrococcaceae</taxon>
        <taxon>Neomicrococcus</taxon>
    </lineage>
</organism>
<keyword evidence="1" id="KW-0812">Transmembrane</keyword>